<feature type="transmembrane region" description="Helical" evidence="1">
    <location>
        <begin position="12"/>
        <end position="28"/>
    </location>
</feature>
<keyword evidence="1" id="KW-0472">Membrane</keyword>
<evidence type="ECO:0000313" key="2">
    <source>
        <dbReference type="EMBL" id="MEK8026655.1"/>
    </source>
</evidence>
<keyword evidence="1" id="KW-0812">Transmembrane</keyword>
<organism evidence="2 3">
    <name type="scientific">Pseudaquabacterium rugosum</name>
    <dbReference type="NCBI Taxonomy" id="2984194"/>
    <lineage>
        <taxon>Bacteria</taxon>
        <taxon>Pseudomonadati</taxon>
        <taxon>Pseudomonadota</taxon>
        <taxon>Betaproteobacteria</taxon>
        <taxon>Burkholderiales</taxon>
        <taxon>Sphaerotilaceae</taxon>
        <taxon>Pseudaquabacterium</taxon>
    </lineage>
</organism>
<name>A0ABU9BCC1_9BURK</name>
<reference evidence="2 3" key="1">
    <citation type="submission" date="2024-04" db="EMBL/GenBank/DDBJ databases">
        <title>Novel species of the genus Ideonella isolated from streams.</title>
        <authorList>
            <person name="Lu H."/>
        </authorList>
    </citation>
    <scope>NUCLEOTIDE SEQUENCE [LARGE SCALE GENOMIC DNA]</scope>
    <source>
        <strain evidence="2 3">BYS139W</strain>
    </source>
</reference>
<proteinExistence type="predicted"/>
<evidence type="ECO:0000313" key="3">
    <source>
        <dbReference type="Proteomes" id="UP001368500"/>
    </source>
</evidence>
<sequence length="139" mass="14675">MPRSPSLPAPFWWLVLAYFVASLAHFAHNAEYIAFYPGMPAWLTRGQVYLAWLAVTGVGAVGIVAVIARLKTFGLSAIGVYGGLGLAGLAHYTLALCSEHTLATNITIGSEATLGLLVLLAAAVQVKRRWADGLRGVPA</sequence>
<evidence type="ECO:0000256" key="1">
    <source>
        <dbReference type="SAM" id="Phobius"/>
    </source>
</evidence>
<keyword evidence="1" id="KW-1133">Transmembrane helix</keyword>
<accession>A0ABU9BCC1</accession>
<feature type="transmembrane region" description="Helical" evidence="1">
    <location>
        <begin position="75"/>
        <end position="94"/>
    </location>
</feature>
<feature type="transmembrane region" description="Helical" evidence="1">
    <location>
        <begin position="48"/>
        <end position="68"/>
    </location>
</feature>
<gene>
    <name evidence="2" type="ORF">AACH11_11850</name>
</gene>
<evidence type="ECO:0008006" key="4">
    <source>
        <dbReference type="Google" id="ProtNLM"/>
    </source>
</evidence>
<keyword evidence="3" id="KW-1185">Reference proteome</keyword>
<dbReference type="RefSeq" id="WP_341374439.1">
    <property type="nucleotide sequence ID" value="NZ_JBBUTF010000009.1"/>
</dbReference>
<comment type="caution">
    <text evidence="2">The sequence shown here is derived from an EMBL/GenBank/DDBJ whole genome shotgun (WGS) entry which is preliminary data.</text>
</comment>
<dbReference type="EMBL" id="JBBUTF010000009">
    <property type="protein sequence ID" value="MEK8026655.1"/>
    <property type="molecule type" value="Genomic_DNA"/>
</dbReference>
<dbReference type="Proteomes" id="UP001368500">
    <property type="component" value="Unassembled WGS sequence"/>
</dbReference>
<protein>
    <recommendedName>
        <fullName evidence="4">DoxX family protein</fullName>
    </recommendedName>
</protein>
<feature type="transmembrane region" description="Helical" evidence="1">
    <location>
        <begin position="106"/>
        <end position="126"/>
    </location>
</feature>